<proteinExistence type="predicted"/>
<accession>A0A0J6TCH9</accession>
<sequence length="92" mass="10652">MRELAPQDLKLDIDQFSREEAVRAAHYLAYVVGQAHGRQMDEAVRAAWRDEVTRGWDGEAPSWLWSSVVELAGRHEVGYLQHCRRYAERRAA</sequence>
<comment type="caution">
    <text evidence="1">The sequence shown here is derived from an EMBL/GenBank/DDBJ whole genome shotgun (WGS) entry which is preliminary data.</text>
</comment>
<dbReference type="PATRIC" id="fig|1187852.3.peg.5157"/>
<evidence type="ECO:0000313" key="2">
    <source>
        <dbReference type="Proteomes" id="UP000036449"/>
    </source>
</evidence>
<dbReference type="InterPro" id="IPR018721">
    <property type="entry name" value="DUF2252"/>
</dbReference>
<reference evidence="1 2" key="1">
    <citation type="submission" date="2015-03" db="EMBL/GenBank/DDBJ databases">
        <title>Genome sequencing of Methylobacterium tarhaniae DSM 25844.</title>
        <authorList>
            <person name="Chaudhry V."/>
            <person name="Patil P.B."/>
        </authorList>
    </citation>
    <scope>NUCLEOTIDE SEQUENCE [LARGE SCALE GENOMIC DNA]</scope>
    <source>
        <strain evidence="1 2">DSM 25844</strain>
    </source>
</reference>
<gene>
    <name evidence="1" type="ORF">VQ03_08025</name>
</gene>
<dbReference type="Pfam" id="PF10009">
    <property type="entry name" value="DUF2252"/>
    <property type="match status" value="1"/>
</dbReference>
<keyword evidence="2" id="KW-1185">Reference proteome</keyword>
<dbReference type="EMBL" id="LABZ01000045">
    <property type="protein sequence ID" value="KMO43552.1"/>
    <property type="molecule type" value="Genomic_DNA"/>
</dbReference>
<dbReference type="Proteomes" id="UP000036449">
    <property type="component" value="Unassembled WGS sequence"/>
</dbReference>
<protein>
    <submittedName>
        <fullName evidence="1">Uncharacterized protein</fullName>
    </submittedName>
</protein>
<organism evidence="1 2">
    <name type="scientific">Methylobacterium tarhaniae</name>
    <dbReference type="NCBI Taxonomy" id="1187852"/>
    <lineage>
        <taxon>Bacteria</taxon>
        <taxon>Pseudomonadati</taxon>
        <taxon>Pseudomonadota</taxon>
        <taxon>Alphaproteobacteria</taxon>
        <taxon>Hyphomicrobiales</taxon>
        <taxon>Methylobacteriaceae</taxon>
        <taxon>Methylobacterium</taxon>
    </lineage>
</organism>
<dbReference type="AlphaFoldDB" id="A0A0J6TCH9"/>
<evidence type="ECO:0000313" key="1">
    <source>
        <dbReference type="EMBL" id="KMO43552.1"/>
    </source>
</evidence>
<name>A0A0J6TCH9_9HYPH</name>